<sequence length="436" mass="51124">MASAVERFSGMPEMVLSLFCYLDSSKAFTTLRQVCKQYNQVAIRYQGQILASIARNEFSPTVLKLFDFRRPDAIPPVQKLLLRYLIGDALEWDQTSPWYLQEWKRRIDPRPGSFSIRGKELLCLEWEDQKLQMISDYLGEEINRTRDWDERVIKVEVDDRLCKKIKKTLYRCFLLICHFQLTGVHGVENMEDLTMDQIEQRFGSSALEWTYDFSYAHSLRAKKLFGVLSLARLITTSGKMYTFRDSFRGLELLLSADPVWGGITEEEGYLKYSSLKTFACIGTLDLSHIDSCWENRSMVEEYLEKCVEDKFLHPKAWRKAIRKFLRVRETYNFGEGYNPRLLEKKTMSILLPDGTWGKKELLVMKHDYMNTLVEMETMLLSNHWSEWWQDVAADDEEDEDEDFGMLPFSSMFGFSSGFDDYDDYGDGEDFDDEFGI</sequence>
<gene>
    <name evidence="1" type="ORF">BJ508DRAFT_412737</name>
</gene>
<proteinExistence type="predicted"/>
<evidence type="ECO:0000313" key="2">
    <source>
        <dbReference type="Proteomes" id="UP000275078"/>
    </source>
</evidence>
<reference evidence="1 2" key="1">
    <citation type="journal article" date="2018" name="Nat. Ecol. Evol.">
        <title>Pezizomycetes genomes reveal the molecular basis of ectomycorrhizal truffle lifestyle.</title>
        <authorList>
            <person name="Murat C."/>
            <person name="Payen T."/>
            <person name="Noel B."/>
            <person name="Kuo A."/>
            <person name="Morin E."/>
            <person name="Chen J."/>
            <person name="Kohler A."/>
            <person name="Krizsan K."/>
            <person name="Balestrini R."/>
            <person name="Da Silva C."/>
            <person name="Montanini B."/>
            <person name="Hainaut M."/>
            <person name="Levati E."/>
            <person name="Barry K.W."/>
            <person name="Belfiori B."/>
            <person name="Cichocki N."/>
            <person name="Clum A."/>
            <person name="Dockter R.B."/>
            <person name="Fauchery L."/>
            <person name="Guy J."/>
            <person name="Iotti M."/>
            <person name="Le Tacon F."/>
            <person name="Lindquist E.A."/>
            <person name="Lipzen A."/>
            <person name="Malagnac F."/>
            <person name="Mello A."/>
            <person name="Molinier V."/>
            <person name="Miyauchi S."/>
            <person name="Poulain J."/>
            <person name="Riccioni C."/>
            <person name="Rubini A."/>
            <person name="Sitrit Y."/>
            <person name="Splivallo R."/>
            <person name="Traeger S."/>
            <person name="Wang M."/>
            <person name="Zifcakova L."/>
            <person name="Wipf D."/>
            <person name="Zambonelli A."/>
            <person name="Paolocci F."/>
            <person name="Nowrousian M."/>
            <person name="Ottonello S."/>
            <person name="Baldrian P."/>
            <person name="Spatafora J.W."/>
            <person name="Henrissat B."/>
            <person name="Nagy L.G."/>
            <person name="Aury J.M."/>
            <person name="Wincker P."/>
            <person name="Grigoriev I.V."/>
            <person name="Bonfante P."/>
            <person name="Martin F.M."/>
        </authorList>
    </citation>
    <scope>NUCLEOTIDE SEQUENCE [LARGE SCALE GENOMIC DNA]</scope>
    <source>
        <strain evidence="1 2">RN42</strain>
    </source>
</reference>
<accession>A0A3N4IFF6</accession>
<dbReference type="EMBL" id="ML119659">
    <property type="protein sequence ID" value="RPA84336.1"/>
    <property type="molecule type" value="Genomic_DNA"/>
</dbReference>
<dbReference type="AlphaFoldDB" id="A0A3N4IFF6"/>
<dbReference type="Proteomes" id="UP000275078">
    <property type="component" value="Unassembled WGS sequence"/>
</dbReference>
<organism evidence="1 2">
    <name type="scientific">Ascobolus immersus RN42</name>
    <dbReference type="NCBI Taxonomy" id="1160509"/>
    <lineage>
        <taxon>Eukaryota</taxon>
        <taxon>Fungi</taxon>
        <taxon>Dikarya</taxon>
        <taxon>Ascomycota</taxon>
        <taxon>Pezizomycotina</taxon>
        <taxon>Pezizomycetes</taxon>
        <taxon>Pezizales</taxon>
        <taxon>Ascobolaceae</taxon>
        <taxon>Ascobolus</taxon>
    </lineage>
</organism>
<name>A0A3N4IFF6_ASCIM</name>
<protein>
    <recommendedName>
        <fullName evidence="3">F-box domain-containing protein</fullName>
    </recommendedName>
</protein>
<evidence type="ECO:0000313" key="1">
    <source>
        <dbReference type="EMBL" id="RPA84336.1"/>
    </source>
</evidence>
<evidence type="ECO:0008006" key="3">
    <source>
        <dbReference type="Google" id="ProtNLM"/>
    </source>
</evidence>
<keyword evidence="2" id="KW-1185">Reference proteome</keyword>